<reference evidence="1" key="1">
    <citation type="submission" date="2022-10" db="EMBL/GenBank/DDBJ databases">
        <title>Catenovulum adriacola sp. nov. isolated in the Harbour of Susak.</title>
        <authorList>
            <person name="Schoch T."/>
            <person name="Reich S.J."/>
            <person name="Stoeferle S."/>
            <person name="Flaiz M."/>
            <person name="Kazda M."/>
            <person name="Riedel C.U."/>
            <person name="Duerre P."/>
        </authorList>
    </citation>
    <scope>NUCLEOTIDE SEQUENCE</scope>
    <source>
        <strain evidence="1">TS8</strain>
    </source>
</reference>
<keyword evidence="2" id="KW-1185">Reference proteome</keyword>
<sequence length="67" mass="7542">MNQNFSSNDKVENPCIGDCRLNLADICIGCGRSKDEKLDWIILSQAEKFQVVNKAKVRLDKLNSGKE</sequence>
<protein>
    <submittedName>
        <fullName evidence="1">DUF1289 domain-containing protein</fullName>
    </submittedName>
</protein>
<dbReference type="EMBL" id="CP109965">
    <property type="protein sequence ID" value="WAJ70772.1"/>
    <property type="molecule type" value="Genomic_DNA"/>
</dbReference>
<evidence type="ECO:0000313" key="2">
    <source>
        <dbReference type="Proteomes" id="UP001163726"/>
    </source>
</evidence>
<evidence type="ECO:0000313" key="1">
    <source>
        <dbReference type="EMBL" id="WAJ70772.1"/>
    </source>
</evidence>
<name>A0ABY7AND1_9ALTE</name>
<accession>A0ABY7AND1</accession>
<dbReference type="Proteomes" id="UP001163726">
    <property type="component" value="Chromosome"/>
</dbReference>
<dbReference type="PANTHER" id="PTHR35175:SF2">
    <property type="entry name" value="DUF1289 DOMAIN-CONTAINING PROTEIN"/>
    <property type="match status" value="1"/>
</dbReference>
<dbReference type="Pfam" id="PF06945">
    <property type="entry name" value="DUF1289"/>
    <property type="match status" value="1"/>
</dbReference>
<dbReference type="InterPro" id="IPR010710">
    <property type="entry name" value="DUF1289"/>
</dbReference>
<gene>
    <name evidence="1" type="ORF">OLW01_02855</name>
</gene>
<dbReference type="PANTHER" id="PTHR35175">
    <property type="entry name" value="DUF1289 DOMAIN-CONTAINING PROTEIN"/>
    <property type="match status" value="1"/>
</dbReference>
<dbReference type="RefSeq" id="WP_268075118.1">
    <property type="nucleotide sequence ID" value="NZ_CP109965.1"/>
</dbReference>
<organism evidence="1 2">
    <name type="scientific">Catenovulum adriaticum</name>
    <dbReference type="NCBI Taxonomy" id="2984846"/>
    <lineage>
        <taxon>Bacteria</taxon>
        <taxon>Pseudomonadati</taxon>
        <taxon>Pseudomonadota</taxon>
        <taxon>Gammaproteobacteria</taxon>
        <taxon>Alteromonadales</taxon>
        <taxon>Alteromonadaceae</taxon>
        <taxon>Catenovulum</taxon>
    </lineage>
</organism>
<proteinExistence type="predicted"/>